<gene>
    <name evidence="3" type="ORF">BDK51DRAFT_28305</name>
</gene>
<proteinExistence type="predicted"/>
<dbReference type="Proteomes" id="UP000269721">
    <property type="component" value="Unassembled WGS sequence"/>
</dbReference>
<dbReference type="PANTHER" id="PTHR48471">
    <property type="entry name" value="DDE TNP4 DOMAIN-CONTAINING PROTEIN"/>
    <property type="match status" value="1"/>
</dbReference>
<name>A0A4V1IRR9_9FUNG</name>
<keyword evidence="2" id="KW-1133">Transmembrane helix</keyword>
<accession>A0A4V1IRR9</accession>
<protein>
    <recommendedName>
        <fullName evidence="5">DDE Tnp4 domain-containing protein</fullName>
    </recommendedName>
</protein>
<sequence>MPYIKHWHWRRFKHKHQKAQYAQVVTCAATMFQLVIILFQTSLLARPVDSQDVWTGRLPAREVAQPTSSSGTPFLAVSSTITVGGQWSTRLCARCRRPHLHCARCCLTPRFAGHHLSNCDSGPASPPQKDPLLQGPWGFINSKNYWFRAQTNAEKKNAMYNDWGKHKCPGLEEWRDEADPSKTLDGYGVVADSAFPVSKGMFLPIFTPLEDGDLLRASPACRPALVALNNAITSLCQAPEWGMGSAAQVFRTRIRHILGTLGIRGYVTTYLRVAFAPLRKCICKSEFICGAFFLKDLKQNSQNILPVTNHEFRSLLIGGDALLFTHGGEKGGGTRTSLKNQADETHQQGPMLLEG</sequence>
<keyword evidence="2" id="KW-0472">Membrane</keyword>
<evidence type="ECO:0008006" key="5">
    <source>
        <dbReference type="Google" id="ProtNLM"/>
    </source>
</evidence>
<evidence type="ECO:0000313" key="3">
    <source>
        <dbReference type="EMBL" id="RKO91017.1"/>
    </source>
</evidence>
<keyword evidence="2" id="KW-0812">Transmembrane</keyword>
<evidence type="ECO:0000256" key="1">
    <source>
        <dbReference type="SAM" id="MobiDB-lite"/>
    </source>
</evidence>
<keyword evidence="4" id="KW-1185">Reference proteome</keyword>
<feature type="region of interest" description="Disordered" evidence="1">
    <location>
        <begin position="332"/>
        <end position="355"/>
    </location>
</feature>
<dbReference type="OrthoDB" id="2140478at2759"/>
<dbReference type="EMBL" id="KZ995268">
    <property type="protein sequence ID" value="RKO91017.1"/>
    <property type="molecule type" value="Genomic_DNA"/>
</dbReference>
<dbReference type="PANTHER" id="PTHR48471:SF1">
    <property type="entry name" value="DDE TNP4 DOMAIN-CONTAINING PROTEIN"/>
    <property type="match status" value="1"/>
</dbReference>
<evidence type="ECO:0000313" key="4">
    <source>
        <dbReference type="Proteomes" id="UP000269721"/>
    </source>
</evidence>
<reference evidence="4" key="1">
    <citation type="journal article" date="2018" name="Nat. Microbiol.">
        <title>Leveraging single-cell genomics to expand the fungal tree of life.</title>
        <authorList>
            <person name="Ahrendt S.R."/>
            <person name="Quandt C.A."/>
            <person name="Ciobanu D."/>
            <person name="Clum A."/>
            <person name="Salamov A."/>
            <person name="Andreopoulos B."/>
            <person name="Cheng J.F."/>
            <person name="Woyke T."/>
            <person name="Pelin A."/>
            <person name="Henrissat B."/>
            <person name="Reynolds N.K."/>
            <person name="Benny G.L."/>
            <person name="Smith M.E."/>
            <person name="James T.Y."/>
            <person name="Grigoriev I.V."/>
        </authorList>
    </citation>
    <scope>NUCLEOTIDE SEQUENCE [LARGE SCALE GENOMIC DNA]</scope>
</reference>
<dbReference type="AlphaFoldDB" id="A0A4V1IRR9"/>
<organism evidence="3 4">
    <name type="scientific">Blyttiomyces helicus</name>
    <dbReference type="NCBI Taxonomy" id="388810"/>
    <lineage>
        <taxon>Eukaryota</taxon>
        <taxon>Fungi</taxon>
        <taxon>Fungi incertae sedis</taxon>
        <taxon>Chytridiomycota</taxon>
        <taxon>Chytridiomycota incertae sedis</taxon>
        <taxon>Chytridiomycetes</taxon>
        <taxon>Chytridiomycetes incertae sedis</taxon>
        <taxon>Blyttiomyces</taxon>
    </lineage>
</organism>
<evidence type="ECO:0000256" key="2">
    <source>
        <dbReference type="SAM" id="Phobius"/>
    </source>
</evidence>
<feature type="transmembrane region" description="Helical" evidence="2">
    <location>
        <begin position="21"/>
        <end position="39"/>
    </location>
</feature>